<evidence type="ECO:0000313" key="7">
    <source>
        <dbReference type="Proteomes" id="UP001457282"/>
    </source>
</evidence>
<dbReference type="InterPro" id="IPR027443">
    <property type="entry name" value="IPNS-like_sf"/>
</dbReference>
<gene>
    <name evidence="6" type="ORF">M0R45_031879</name>
</gene>
<evidence type="ECO:0000259" key="5">
    <source>
        <dbReference type="Pfam" id="PF14226"/>
    </source>
</evidence>
<feature type="domain" description="Isopenicillin N synthase-like Fe(2+) 2OG dioxygenase" evidence="4">
    <location>
        <begin position="255"/>
        <end position="332"/>
    </location>
</feature>
<evidence type="ECO:0000259" key="4">
    <source>
        <dbReference type="Pfam" id="PF03171"/>
    </source>
</evidence>
<dbReference type="InterPro" id="IPR026992">
    <property type="entry name" value="DIOX_N"/>
</dbReference>
<dbReference type="PANTHER" id="PTHR34945">
    <property type="entry name" value="2-OXOGLUTARATE (2OG) AND FE(II)-DEPENDENT OXYGENASE SUPERFAMILY PROTEIN"/>
    <property type="match status" value="1"/>
</dbReference>
<dbReference type="Proteomes" id="UP001457282">
    <property type="component" value="Unassembled WGS sequence"/>
</dbReference>
<name>A0AAW1WFM0_RUBAR</name>
<dbReference type="InterPro" id="IPR044861">
    <property type="entry name" value="IPNS-like_FE2OG_OXY"/>
</dbReference>
<keyword evidence="7" id="KW-1185">Reference proteome</keyword>
<evidence type="ECO:0000256" key="3">
    <source>
        <dbReference type="SAM" id="MobiDB-lite"/>
    </source>
</evidence>
<keyword evidence="2" id="KW-0408">Iron</keyword>
<feature type="region of interest" description="Disordered" evidence="3">
    <location>
        <begin position="1"/>
        <end position="29"/>
    </location>
</feature>
<protein>
    <submittedName>
        <fullName evidence="6">Uncharacterized protein</fullName>
    </submittedName>
</protein>
<dbReference type="PANTHER" id="PTHR34945:SF8">
    <property type="entry name" value="DOWNSTREAM TARGET OF AGL15-4"/>
    <property type="match status" value="1"/>
</dbReference>
<proteinExistence type="predicted"/>
<evidence type="ECO:0000256" key="1">
    <source>
        <dbReference type="ARBA" id="ARBA00022723"/>
    </source>
</evidence>
<sequence length="374" mass="42366">MANSPEPVSENPIDFRAPPPSPVASGRRSSLTNDDVITEFLQHSLNVPNLILPDKFFPKQKSVEDPPTIDFEALCSDQYDDANVTKVMESIARIGCFQLVNHGISSDFVRSVQTQATGIFQVPPERRANIARSPEKPYGFEEVHGEEADTELSEEFVWCREQGLKLAMEGIWPIGYSNFSKKLETLMTDIEKICQRILQSLLNINSQKQFVYGNALVQGKELGTVCCFYKHNQNVLSDKWDSYLRYDVIRMLIRGTDYSHALCLHLCDGSSEFHVYSKKGWVSFSPDKDALVVTTGDQMQAWSGSQLYKHVIGRPIFKGEKEDCISMAFLYSPPSIMTNCQTNRGKKISLSQQVIVAILLTLVYRFSVYLYTHF</sequence>
<accession>A0AAW1WFM0</accession>
<dbReference type="GO" id="GO:0046872">
    <property type="term" value="F:metal ion binding"/>
    <property type="evidence" value="ECO:0007669"/>
    <property type="project" value="UniProtKB-KW"/>
</dbReference>
<dbReference type="SUPFAM" id="SSF51197">
    <property type="entry name" value="Clavaminate synthase-like"/>
    <property type="match status" value="1"/>
</dbReference>
<keyword evidence="1" id="KW-0479">Metal-binding</keyword>
<dbReference type="AlphaFoldDB" id="A0AAW1WFM0"/>
<evidence type="ECO:0000313" key="6">
    <source>
        <dbReference type="EMBL" id="KAK9923461.1"/>
    </source>
</evidence>
<dbReference type="Pfam" id="PF03171">
    <property type="entry name" value="2OG-FeII_Oxy"/>
    <property type="match status" value="1"/>
</dbReference>
<comment type="caution">
    <text evidence="6">The sequence shown here is derived from an EMBL/GenBank/DDBJ whole genome shotgun (WGS) entry which is preliminary data.</text>
</comment>
<dbReference type="Gene3D" id="2.60.120.330">
    <property type="entry name" value="B-lactam Antibiotic, Isopenicillin N Synthase, Chain"/>
    <property type="match status" value="1"/>
</dbReference>
<dbReference type="Pfam" id="PF14226">
    <property type="entry name" value="DIOX_N"/>
    <property type="match status" value="1"/>
</dbReference>
<feature type="domain" description="Non-haem dioxygenase N-terminal" evidence="5">
    <location>
        <begin position="67"/>
        <end position="152"/>
    </location>
</feature>
<dbReference type="EMBL" id="JBEDUW010000006">
    <property type="protein sequence ID" value="KAK9923461.1"/>
    <property type="molecule type" value="Genomic_DNA"/>
</dbReference>
<reference evidence="6 7" key="1">
    <citation type="journal article" date="2023" name="G3 (Bethesda)">
        <title>A chromosome-length genome assembly and annotation of blackberry (Rubus argutus, cv. 'Hillquist').</title>
        <authorList>
            <person name="Bruna T."/>
            <person name="Aryal R."/>
            <person name="Dudchenko O."/>
            <person name="Sargent D.J."/>
            <person name="Mead D."/>
            <person name="Buti M."/>
            <person name="Cavallini A."/>
            <person name="Hytonen T."/>
            <person name="Andres J."/>
            <person name="Pham M."/>
            <person name="Weisz D."/>
            <person name="Mascagni F."/>
            <person name="Usai G."/>
            <person name="Natali L."/>
            <person name="Bassil N."/>
            <person name="Fernandez G.E."/>
            <person name="Lomsadze A."/>
            <person name="Armour M."/>
            <person name="Olukolu B."/>
            <person name="Poorten T."/>
            <person name="Britton C."/>
            <person name="Davik J."/>
            <person name="Ashrafi H."/>
            <person name="Aiden E.L."/>
            <person name="Borodovsky M."/>
            <person name="Worthington M."/>
        </authorList>
    </citation>
    <scope>NUCLEOTIDE SEQUENCE [LARGE SCALE GENOMIC DNA]</scope>
    <source>
        <strain evidence="6">PI 553951</strain>
    </source>
</reference>
<evidence type="ECO:0000256" key="2">
    <source>
        <dbReference type="ARBA" id="ARBA00023004"/>
    </source>
</evidence>
<organism evidence="6 7">
    <name type="scientific">Rubus argutus</name>
    <name type="common">Southern blackberry</name>
    <dbReference type="NCBI Taxonomy" id="59490"/>
    <lineage>
        <taxon>Eukaryota</taxon>
        <taxon>Viridiplantae</taxon>
        <taxon>Streptophyta</taxon>
        <taxon>Embryophyta</taxon>
        <taxon>Tracheophyta</taxon>
        <taxon>Spermatophyta</taxon>
        <taxon>Magnoliopsida</taxon>
        <taxon>eudicotyledons</taxon>
        <taxon>Gunneridae</taxon>
        <taxon>Pentapetalae</taxon>
        <taxon>rosids</taxon>
        <taxon>fabids</taxon>
        <taxon>Rosales</taxon>
        <taxon>Rosaceae</taxon>
        <taxon>Rosoideae</taxon>
        <taxon>Rosoideae incertae sedis</taxon>
        <taxon>Rubus</taxon>
    </lineage>
</organism>